<dbReference type="SUPFAM" id="SSF53474">
    <property type="entry name" value="alpha/beta-Hydrolases"/>
    <property type="match status" value="1"/>
</dbReference>
<dbReference type="Proteomes" id="UP000053240">
    <property type="component" value="Unassembled WGS sequence"/>
</dbReference>
<dbReference type="EMBL" id="KQ461108">
    <property type="protein sequence ID" value="KPJ09126.1"/>
    <property type="molecule type" value="Genomic_DNA"/>
</dbReference>
<dbReference type="GO" id="GO:0012505">
    <property type="term" value="C:endomembrane system"/>
    <property type="evidence" value="ECO:0007669"/>
    <property type="project" value="TreeGrafter"/>
</dbReference>
<dbReference type="PANTHER" id="PTHR12277">
    <property type="entry name" value="ALPHA/BETA HYDROLASE DOMAIN-CONTAINING PROTEIN"/>
    <property type="match status" value="1"/>
</dbReference>
<evidence type="ECO:0000259" key="2">
    <source>
        <dbReference type="Pfam" id="PF00561"/>
    </source>
</evidence>
<dbReference type="Pfam" id="PF00561">
    <property type="entry name" value="Abhydrolase_1"/>
    <property type="match status" value="1"/>
</dbReference>
<proteinExistence type="predicted"/>
<dbReference type="STRING" id="76193.A0A194QZV8"/>
<evidence type="ECO:0000259" key="3">
    <source>
        <dbReference type="Pfam" id="PF22990"/>
    </source>
</evidence>
<dbReference type="Gene3D" id="3.40.50.1820">
    <property type="entry name" value="alpha/beta hydrolase"/>
    <property type="match status" value="1"/>
</dbReference>
<evidence type="ECO:0000313" key="5">
    <source>
        <dbReference type="Proteomes" id="UP000053240"/>
    </source>
</evidence>
<gene>
    <name evidence="4" type="ORF">RR48_15267</name>
</gene>
<protein>
    <submittedName>
        <fullName evidence="4">Abhydrolase domain-containing protein 16A</fullName>
    </submittedName>
</protein>
<dbReference type="InterPro" id="IPR029058">
    <property type="entry name" value="AB_hydrolase_fold"/>
</dbReference>
<dbReference type="GO" id="GO:0052651">
    <property type="term" value="P:monoacylglycerol catabolic process"/>
    <property type="evidence" value="ECO:0007669"/>
    <property type="project" value="TreeGrafter"/>
</dbReference>
<dbReference type="Pfam" id="PF22990">
    <property type="entry name" value="ABHD16_N"/>
    <property type="match status" value="1"/>
</dbReference>
<keyword evidence="1" id="KW-0472">Membrane</keyword>
<dbReference type="GO" id="GO:0004620">
    <property type="term" value="F:phospholipase activity"/>
    <property type="evidence" value="ECO:0007669"/>
    <property type="project" value="TreeGrafter"/>
</dbReference>
<dbReference type="InterPro" id="IPR000073">
    <property type="entry name" value="AB_hydrolase_1"/>
</dbReference>
<dbReference type="GO" id="GO:0047372">
    <property type="term" value="F:monoacylglycerol lipase activity"/>
    <property type="evidence" value="ECO:0007669"/>
    <property type="project" value="TreeGrafter"/>
</dbReference>
<feature type="domain" description="AB hydrolase-1" evidence="2">
    <location>
        <begin position="253"/>
        <end position="392"/>
    </location>
</feature>
<feature type="domain" description="Phosphatidylserine Lipase ABHD16 N-terminal" evidence="3">
    <location>
        <begin position="4"/>
        <end position="130"/>
    </location>
</feature>
<accession>A0A194QZV8</accession>
<evidence type="ECO:0000256" key="1">
    <source>
        <dbReference type="SAM" id="Phobius"/>
    </source>
</evidence>
<name>A0A194QZV8_PAPMA</name>
<dbReference type="PANTHER" id="PTHR12277:SF72">
    <property type="entry name" value="BAT5L PROTEIN"/>
    <property type="match status" value="1"/>
</dbReference>
<dbReference type="GO" id="GO:0006660">
    <property type="term" value="P:phosphatidylserine catabolic process"/>
    <property type="evidence" value="ECO:0007669"/>
    <property type="project" value="TreeGrafter"/>
</dbReference>
<reference evidence="4 5" key="1">
    <citation type="journal article" date="2015" name="Nat. Commun.">
        <title>Outbred genome sequencing and CRISPR/Cas9 gene editing in butterflies.</title>
        <authorList>
            <person name="Li X."/>
            <person name="Fan D."/>
            <person name="Zhang W."/>
            <person name="Liu G."/>
            <person name="Zhang L."/>
            <person name="Zhao L."/>
            <person name="Fang X."/>
            <person name="Chen L."/>
            <person name="Dong Y."/>
            <person name="Chen Y."/>
            <person name="Ding Y."/>
            <person name="Zhao R."/>
            <person name="Feng M."/>
            <person name="Zhu Y."/>
            <person name="Feng Y."/>
            <person name="Jiang X."/>
            <person name="Zhu D."/>
            <person name="Xiang H."/>
            <person name="Feng X."/>
            <person name="Li S."/>
            <person name="Wang J."/>
            <person name="Zhang G."/>
            <person name="Kronforst M.R."/>
            <person name="Wang W."/>
        </authorList>
    </citation>
    <scope>NUCLEOTIDE SEQUENCE [LARGE SCALE GENOMIC DNA]</scope>
    <source>
        <strain evidence="4">Ya'a_city_454_Pm</strain>
        <tissue evidence="4">Whole body</tissue>
    </source>
</reference>
<dbReference type="OrthoDB" id="6412627at2759"/>
<organism evidence="4 5">
    <name type="scientific">Papilio machaon</name>
    <name type="common">Old World swallowtail butterfly</name>
    <dbReference type="NCBI Taxonomy" id="76193"/>
    <lineage>
        <taxon>Eukaryota</taxon>
        <taxon>Metazoa</taxon>
        <taxon>Ecdysozoa</taxon>
        <taxon>Arthropoda</taxon>
        <taxon>Hexapoda</taxon>
        <taxon>Insecta</taxon>
        <taxon>Pterygota</taxon>
        <taxon>Neoptera</taxon>
        <taxon>Endopterygota</taxon>
        <taxon>Lepidoptera</taxon>
        <taxon>Glossata</taxon>
        <taxon>Ditrysia</taxon>
        <taxon>Papilionoidea</taxon>
        <taxon>Papilionidae</taxon>
        <taxon>Papilioninae</taxon>
        <taxon>Papilio</taxon>
    </lineage>
</organism>
<sequence length="492" mass="55854">MLKLFFRSLFSPRLYRKHRDGPCDVLYNPNSLEKWGDLVIKTVNVVASLSFYTSPFICMYVYRKGFYTFEKLQTLIPEVVVLGCLVAVSLIMRAIGRVTNPKYVEYLKALTDTNTDPASYLQSLRKYDFEFNNWPVSYTVPPIKRSTWLEVNPFSQCSQPDLPTYKRIPLQLLAFVAAHTFGMRLIYPGALYIIVSSLWKFLLIGRSQLVETFGGLRAKLRTADGNSIDTMFVDKRLSSDRGNTLVVCSEGNSGYYEIGIMFTPIRAGYSVLGWNHPGFAGSTGKPSPSQEQNAIDAVMQYAINKLGFKVEDIVLFGWSIGGYNATFAAVTYPDVKALLLDATFDDILPIAQNQMPQSWAILVEEIIRSYADLNISEMLQKYKGPVCLVRRNNDEVICLRQGLVHTNRGNNLIKKLIETRYTNLSKEELALVDKYIRLFGPHRALLQARDIGESDQKILKLISKHMQELNGTHCIPLPHEQFINIMDSLMED</sequence>
<keyword evidence="5" id="KW-1185">Reference proteome</keyword>
<dbReference type="FunCoup" id="A0A194QZV8">
    <property type="interactions" value="784"/>
</dbReference>
<dbReference type="AlphaFoldDB" id="A0A194QZV8"/>
<keyword evidence="4" id="KW-0378">Hydrolase</keyword>
<evidence type="ECO:0000313" key="4">
    <source>
        <dbReference type="EMBL" id="KPJ09126.1"/>
    </source>
</evidence>
<feature type="transmembrane region" description="Helical" evidence="1">
    <location>
        <begin position="74"/>
        <end position="95"/>
    </location>
</feature>
<dbReference type="InterPro" id="IPR054518">
    <property type="entry name" value="ABHD16_N"/>
</dbReference>
<dbReference type="KEGG" id="pmac:106717328"/>
<dbReference type="InParanoid" id="A0A194QZV8"/>
<keyword evidence="1" id="KW-0812">Transmembrane</keyword>
<keyword evidence="1" id="KW-1133">Transmembrane helix</keyword>